<dbReference type="SUPFAM" id="SSF54211">
    <property type="entry name" value="Ribosomal protein S5 domain 2-like"/>
    <property type="match status" value="1"/>
</dbReference>
<evidence type="ECO:0000256" key="4">
    <source>
        <dbReference type="ARBA" id="ARBA00022490"/>
    </source>
</evidence>
<dbReference type="Proteomes" id="UP000664521">
    <property type="component" value="Unassembled WGS sequence"/>
</dbReference>
<keyword evidence="4" id="KW-0963">Cytoplasm</keyword>
<accession>A0A8H3F2Z9</accession>
<evidence type="ECO:0000256" key="3">
    <source>
        <dbReference type="ARBA" id="ARBA00006678"/>
    </source>
</evidence>
<dbReference type="SUPFAM" id="SSF55666">
    <property type="entry name" value="Ribonuclease PH domain 2-like"/>
    <property type="match status" value="1"/>
</dbReference>
<dbReference type="GO" id="GO:0071051">
    <property type="term" value="P:poly(A)-dependent snoRNA 3'-end processing"/>
    <property type="evidence" value="ECO:0007669"/>
    <property type="project" value="TreeGrafter"/>
</dbReference>
<dbReference type="GO" id="GO:0003723">
    <property type="term" value="F:RNA binding"/>
    <property type="evidence" value="ECO:0007669"/>
    <property type="project" value="UniProtKB-KW"/>
</dbReference>
<keyword evidence="6" id="KW-0271">Exosome</keyword>
<dbReference type="PANTHER" id="PTHR11953">
    <property type="entry name" value="EXOSOME COMPLEX COMPONENT"/>
    <property type="match status" value="1"/>
</dbReference>
<keyword evidence="5" id="KW-0698">rRNA processing</keyword>
<dbReference type="InterPro" id="IPR050080">
    <property type="entry name" value="RNase_PH"/>
</dbReference>
<dbReference type="OrthoDB" id="2504340at2759"/>
<organism evidence="10 11">
    <name type="scientific">Heterodermia speciosa</name>
    <dbReference type="NCBI Taxonomy" id="116794"/>
    <lineage>
        <taxon>Eukaryota</taxon>
        <taxon>Fungi</taxon>
        <taxon>Dikarya</taxon>
        <taxon>Ascomycota</taxon>
        <taxon>Pezizomycotina</taxon>
        <taxon>Lecanoromycetes</taxon>
        <taxon>OSLEUM clade</taxon>
        <taxon>Lecanoromycetidae</taxon>
        <taxon>Caliciales</taxon>
        <taxon>Physciaceae</taxon>
        <taxon>Heterodermia</taxon>
    </lineage>
</organism>
<comment type="caution">
    <text evidence="10">The sequence shown here is derived from an EMBL/GenBank/DDBJ whole genome shotgun (WGS) entry which is preliminary data.</text>
</comment>
<dbReference type="InterPro" id="IPR036345">
    <property type="entry name" value="ExoRNase_PH_dom2_sf"/>
</dbReference>
<dbReference type="GO" id="GO:0071028">
    <property type="term" value="P:nuclear mRNA surveillance"/>
    <property type="evidence" value="ECO:0007669"/>
    <property type="project" value="TreeGrafter"/>
</dbReference>
<dbReference type="AlphaFoldDB" id="A0A8H3F2Z9"/>
<evidence type="ECO:0000256" key="8">
    <source>
        <dbReference type="ARBA" id="ARBA00023242"/>
    </source>
</evidence>
<dbReference type="Gene3D" id="3.30.230.70">
    <property type="entry name" value="GHMP Kinase, N-terminal domain"/>
    <property type="match status" value="1"/>
</dbReference>
<dbReference type="GO" id="GO:0000177">
    <property type="term" value="C:cytoplasmic exosome (RNase complex)"/>
    <property type="evidence" value="ECO:0007669"/>
    <property type="project" value="TreeGrafter"/>
</dbReference>
<evidence type="ECO:0000313" key="10">
    <source>
        <dbReference type="EMBL" id="CAF9914758.1"/>
    </source>
</evidence>
<reference evidence="10" key="1">
    <citation type="submission" date="2021-03" db="EMBL/GenBank/DDBJ databases">
        <authorList>
            <person name="Tagirdzhanova G."/>
        </authorList>
    </citation>
    <scope>NUCLEOTIDE SEQUENCE</scope>
</reference>
<keyword evidence="7" id="KW-0694">RNA-binding</keyword>
<evidence type="ECO:0000256" key="7">
    <source>
        <dbReference type="ARBA" id="ARBA00022884"/>
    </source>
</evidence>
<dbReference type="GO" id="GO:0016075">
    <property type="term" value="P:rRNA catabolic process"/>
    <property type="evidence" value="ECO:0007669"/>
    <property type="project" value="TreeGrafter"/>
</dbReference>
<keyword evidence="8" id="KW-0539">Nucleus</keyword>
<sequence>MADRRRVNGPAGGTAPPVYAQQAAGFQNTRRSRMRGPNQIRKLFLKTGLTPSASGSAYLEFEPSLGQNGVPGRLSDRPSALKLTCTVHGPRPLPRSAPFTPQLLLSAHIKYAPFASRQRKGYVRDANERDLAVHLESALRGVLIGERWPKSGVDVVITVLEGEEDCLEDEPFASTDSEYSRSKGLGMMSVLSGCITVASAAIVDAGIDCVDFVIGGVAAVARPPLTNKQKAKSRVKSDYAESIWQILMDPSPAEHEDLDAFCVVGYLQSRDEVTELWVKGNTPNKGDSQDQEETVLDVLTDRAVEAAIAARHVVVEAFKESNKFRIQSHSPDQG</sequence>
<dbReference type="Pfam" id="PF01138">
    <property type="entry name" value="RNase_PH"/>
    <property type="match status" value="1"/>
</dbReference>
<gene>
    <name evidence="10" type="primary">MTR3</name>
    <name evidence="10" type="ORF">HETSPECPRED_002071</name>
</gene>
<evidence type="ECO:0000256" key="1">
    <source>
        <dbReference type="ARBA" id="ARBA00004123"/>
    </source>
</evidence>
<evidence type="ECO:0000256" key="2">
    <source>
        <dbReference type="ARBA" id="ARBA00004496"/>
    </source>
</evidence>
<dbReference type="InterPro" id="IPR001247">
    <property type="entry name" value="ExoRNase_PH_dom1"/>
</dbReference>
<evidence type="ECO:0000259" key="9">
    <source>
        <dbReference type="Pfam" id="PF01138"/>
    </source>
</evidence>
<feature type="domain" description="Exoribonuclease phosphorolytic" evidence="9">
    <location>
        <begin position="39"/>
        <end position="207"/>
    </location>
</feature>
<dbReference type="PANTHER" id="PTHR11953:SF2">
    <property type="entry name" value="EXOSOME COMPLEX COMPONENT MTR3"/>
    <property type="match status" value="1"/>
</dbReference>
<dbReference type="EMBL" id="CAJPDS010000014">
    <property type="protein sequence ID" value="CAF9914758.1"/>
    <property type="molecule type" value="Genomic_DNA"/>
</dbReference>
<dbReference type="GO" id="GO:0034475">
    <property type="term" value="P:U4 snRNA 3'-end processing"/>
    <property type="evidence" value="ECO:0007669"/>
    <property type="project" value="TreeGrafter"/>
</dbReference>
<evidence type="ECO:0000313" key="11">
    <source>
        <dbReference type="Proteomes" id="UP000664521"/>
    </source>
</evidence>
<dbReference type="InterPro" id="IPR027408">
    <property type="entry name" value="PNPase/RNase_PH_dom_sf"/>
</dbReference>
<name>A0A8H3F2Z9_9LECA</name>
<protein>
    <submittedName>
        <fullName evidence="10">3'-5'-exoribonuclease</fullName>
    </submittedName>
</protein>
<evidence type="ECO:0000256" key="6">
    <source>
        <dbReference type="ARBA" id="ARBA00022835"/>
    </source>
</evidence>
<dbReference type="GO" id="GO:0005730">
    <property type="term" value="C:nucleolus"/>
    <property type="evidence" value="ECO:0007669"/>
    <property type="project" value="TreeGrafter"/>
</dbReference>
<dbReference type="InterPro" id="IPR020568">
    <property type="entry name" value="Ribosomal_Su5_D2-typ_SF"/>
</dbReference>
<comment type="subcellular location">
    <subcellularLocation>
        <location evidence="2">Cytoplasm</location>
    </subcellularLocation>
    <subcellularLocation>
        <location evidence="1">Nucleus</location>
    </subcellularLocation>
</comment>
<evidence type="ECO:0000256" key="5">
    <source>
        <dbReference type="ARBA" id="ARBA00022552"/>
    </source>
</evidence>
<comment type="similarity">
    <text evidence="3">Belongs to the RNase PH family.</text>
</comment>
<proteinExistence type="inferred from homology"/>
<keyword evidence="11" id="KW-1185">Reference proteome</keyword>
<dbReference type="GO" id="GO:0000176">
    <property type="term" value="C:nuclear exosome (RNase complex)"/>
    <property type="evidence" value="ECO:0007669"/>
    <property type="project" value="UniProtKB-ARBA"/>
</dbReference>
<dbReference type="GO" id="GO:0006364">
    <property type="term" value="P:rRNA processing"/>
    <property type="evidence" value="ECO:0007669"/>
    <property type="project" value="UniProtKB-KW"/>
</dbReference>
<dbReference type="CDD" id="cd11371">
    <property type="entry name" value="RNase_PH_MTR3"/>
    <property type="match status" value="1"/>
</dbReference>